<evidence type="ECO:0000259" key="4">
    <source>
        <dbReference type="SMART" id="SM00927"/>
    </source>
</evidence>
<evidence type="ECO:0000256" key="1">
    <source>
        <dbReference type="ARBA" id="ARBA00022722"/>
    </source>
</evidence>
<dbReference type="Proteomes" id="UP000468638">
    <property type="component" value="Unassembled WGS sequence"/>
</dbReference>
<protein>
    <submittedName>
        <fullName evidence="5">Restriction endonuclease</fullName>
    </submittedName>
</protein>
<organism evidence="5 6">
    <name type="scientific">Pontibacillus yanchengensis</name>
    <dbReference type="NCBI Taxonomy" id="462910"/>
    <lineage>
        <taxon>Bacteria</taxon>
        <taxon>Bacillati</taxon>
        <taxon>Bacillota</taxon>
        <taxon>Bacilli</taxon>
        <taxon>Bacillales</taxon>
        <taxon>Bacillaceae</taxon>
        <taxon>Pontibacillus</taxon>
    </lineage>
</organism>
<accession>A0A6I4ZP91</accession>
<sequence length="453" mass="52987">MSEQKFAYDVSSPKSIENHAKKLENKSFREALDGLVIREKGNKGGLGQLLEKSHFGYEINSNAEPDFEEAGVELKTTPYIYRSKNRPVAKERLVLNIIDYMTLPHEKFENSSFWKKNQTLLLIFYLHQAKDVIPNRLDYQITHAQLFQFPEKDLKIIKADWEKIVEKVRQGKAHELSEGDTNYLGACTKGANKYSHRPQPYSDEYAMQRAFSLKTSYMTTVLNHYILPGKKTYHESILEENDLGEDTLESFILKKFNRFSGMSVDTIMSEVGEEVESKPKHFTARVASKMLNLDDRLEKTEEFRKANIKVKNITVSKKGKVKESMSFPAFKYKELIKEEWDSSTLREMFLNTRFLFVVFRYNEHNELFFEKALFWNIPHNDLEIEVREVWDETINRIKDGECRNLPTASENPVAHVRPHAQNKQDTYETPQGDHVVKKSFWLNNKYIEQQIGL</sequence>
<dbReference type="SUPFAM" id="SSF52980">
    <property type="entry name" value="Restriction endonuclease-like"/>
    <property type="match status" value="2"/>
</dbReference>
<comment type="caution">
    <text evidence="5">The sequence shown here is derived from an EMBL/GenBank/DDBJ whole genome shotgun (WGS) entry which is preliminary data.</text>
</comment>
<dbReference type="AlphaFoldDB" id="A0A6I4ZP91"/>
<dbReference type="NCBIfam" id="NF040973">
    <property type="entry name" value="restrict_Sau3AI"/>
    <property type="match status" value="1"/>
</dbReference>
<dbReference type="InterPro" id="IPR011335">
    <property type="entry name" value="Restrct_endonuc-II-like"/>
</dbReference>
<dbReference type="InterPro" id="IPR037057">
    <property type="entry name" value="DNA_rep_MutH/T2_RE_sf"/>
</dbReference>
<dbReference type="CDD" id="cd22355">
    <property type="entry name" value="Sau3AI_C"/>
    <property type="match status" value="1"/>
</dbReference>
<dbReference type="EMBL" id="WMEQ01000001">
    <property type="protein sequence ID" value="MYL32075.1"/>
    <property type="molecule type" value="Genomic_DNA"/>
</dbReference>
<evidence type="ECO:0000313" key="6">
    <source>
        <dbReference type="Proteomes" id="UP000468638"/>
    </source>
</evidence>
<dbReference type="GO" id="GO:0004519">
    <property type="term" value="F:endonuclease activity"/>
    <property type="evidence" value="ECO:0007669"/>
    <property type="project" value="UniProtKB-KW"/>
</dbReference>
<dbReference type="CDD" id="cd22356">
    <property type="entry name" value="Sau3AI_N-like"/>
    <property type="match status" value="1"/>
</dbReference>
<dbReference type="GO" id="GO:0016787">
    <property type="term" value="F:hydrolase activity"/>
    <property type="evidence" value="ECO:0007669"/>
    <property type="project" value="UniProtKB-KW"/>
</dbReference>
<evidence type="ECO:0000313" key="5">
    <source>
        <dbReference type="EMBL" id="MYL32075.1"/>
    </source>
</evidence>
<dbReference type="Gene3D" id="3.40.600.10">
    <property type="entry name" value="DNA mismatch repair MutH/Restriction endonuclease, type II"/>
    <property type="match status" value="2"/>
</dbReference>
<keyword evidence="1" id="KW-0540">Nuclease</keyword>
<evidence type="ECO:0000256" key="3">
    <source>
        <dbReference type="ARBA" id="ARBA00022801"/>
    </source>
</evidence>
<dbReference type="RefSeq" id="WP_160847396.1">
    <property type="nucleotide sequence ID" value="NZ_WMEQ01000001.1"/>
</dbReference>
<evidence type="ECO:0000256" key="2">
    <source>
        <dbReference type="ARBA" id="ARBA00022759"/>
    </source>
</evidence>
<keyword evidence="2 5" id="KW-0255">Endonuclease</keyword>
<dbReference type="Pfam" id="PF02976">
    <property type="entry name" value="MutH"/>
    <property type="match status" value="1"/>
</dbReference>
<dbReference type="InterPro" id="IPR011337">
    <property type="entry name" value="DNA_rep_MutH/RE_typeII_Sau3AI"/>
</dbReference>
<dbReference type="SMART" id="SM00927">
    <property type="entry name" value="MutH"/>
    <property type="match status" value="1"/>
</dbReference>
<dbReference type="GO" id="GO:0003677">
    <property type="term" value="F:DNA binding"/>
    <property type="evidence" value="ECO:0007669"/>
    <property type="project" value="InterPro"/>
</dbReference>
<name>A0A6I4ZP91_9BACI</name>
<gene>
    <name evidence="5" type="ORF">GLW05_00455</name>
</gene>
<proteinExistence type="predicted"/>
<reference evidence="5 6" key="1">
    <citation type="submission" date="2019-11" db="EMBL/GenBank/DDBJ databases">
        <title>Genome sequences of 17 halophilic strains isolated from different environments.</title>
        <authorList>
            <person name="Furrow R.E."/>
        </authorList>
    </citation>
    <scope>NUCLEOTIDE SEQUENCE [LARGE SCALE GENOMIC DNA]</scope>
    <source>
        <strain evidence="5 6">22514_16_FS</strain>
    </source>
</reference>
<feature type="domain" description="DNA mismatch repair MutH/Type II restriction enzyme Sau3AI" evidence="4">
    <location>
        <begin position="57"/>
        <end position="160"/>
    </location>
</feature>
<dbReference type="OrthoDB" id="3188707at2"/>
<keyword evidence="3" id="KW-0378">Hydrolase</keyword>